<keyword evidence="10 12" id="KW-0503">Monooxygenase</keyword>
<dbReference type="InterPro" id="IPR001128">
    <property type="entry name" value="Cyt_P450"/>
</dbReference>
<dbReference type="CDD" id="cd11072">
    <property type="entry name" value="CYP71-like"/>
    <property type="match status" value="1"/>
</dbReference>
<dbReference type="PANTHER" id="PTHR47953:SF19">
    <property type="entry name" value="OS06G0641600 PROTEIN"/>
    <property type="match status" value="1"/>
</dbReference>
<keyword evidence="9 12" id="KW-0408">Iron</keyword>
<evidence type="ECO:0000256" key="6">
    <source>
        <dbReference type="ARBA" id="ARBA00022723"/>
    </source>
</evidence>
<keyword evidence="11" id="KW-0472">Membrane</keyword>
<accession>A0ABU6REX4</accession>
<evidence type="ECO:0000256" key="4">
    <source>
        <dbReference type="ARBA" id="ARBA00022617"/>
    </source>
</evidence>
<comment type="subcellular location">
    <subcellularLocation>
        <location evidence="2">Membrane</location>
        <topology evidence="2">Single-pass membrane protein</topology>
    </subcellularLocation>
</comment>
<evidence type="ECO:0000256" key="11">
    <source>
        <dbReference type="ARBA" id="ARBA00023136"/>
    </source>
</evidence>
<evidence type="ECO:0000313" key="13">
    <source>
        <dbReference type="EMBL" id="MED6122585.1"/>
    </source>
</evidence>
<evidence type="ECO:0000256" key="3">
    <source>
        <dbReference type="ARBA" id="ARBA00010617"/>
    </source>
</evidence>
<keyword evidence="7" id="KW-1133">Transmembrane helix</keyword>
<reference evidence="13 14" key="1">
    <citation type="journal article" date="2023" name="Plants (Basel)">
        <title>Bridging the Gap: Combining Genomics and Transcriptomics Approaches to Understand Stylosanthes scabra, an Orphan Legume from the Brazilian Caatinga.</title>
        <authorList>
            <person name="Ferreira-Neto J.R.C."/>
            <person name="da Silva M.D."/>
            <person name="Binneck E."/>
            <person name="de Melo N.F."/>
            <person name="da Silva R.H."/>
            <person name="de Melo A.L.T.M."/>
            <person name="Pandolfi V."/>
            <person name="Bustamante F.O."/>
            <person name="Brasileiro-Vidal A.C."/>
            <person name="Benko-Iseppon A.M."/>
        </authorList>
    </citation>
    <scope>NUCLEOTIDE SEQUENCE [LARGE SCALE GENOMIC DNA]</scope>
    <source>
        <tissue evidence="13">Leaves</tissue>
    </source>
</reference>
<evidence type="ECO:0000256" key="12">
    <source>
        <dbReference type="RuleBase" id="RU000461"/>
    </source>
</evidence>
<dbReference type="PANTHER" id="PTHR47953">
    <property type="entry name" value="OS08G0105600 PROTEIN"/>
    <property type="match status" value="1"/>
</dbReference>
<dbReference type="Proteomes" id="UP001341840">
    <property type="component" value="Unassembled WGS sequence"/>
</dbReference>
<dbReference type="PRINTS" id="PR00385">
    <property type="entry name" value="P450"/>
</dbReference>
<evidence type="ECO:0000313" key="14">
    <source>
        <dbReference type="Proteomes" id="UP001341840"/>
    </source>
</evidence>
<keyword evidence="14" id="KW-1185">Reference proteome</keyword>
<organism evidence="13 14">
    <name type="scientific">Stylosanthes scabra</name>
    <dbReference type="NCBI Taxonomy" id="79078"/>
    <lineage>
        <taxon>Eukaryota</taxon>
        <taxon>Viridiplantae</taxon>
        <taxon>Streptophyta</taxon>
        <taxon>Embryophyta</taxon>
        <taxon>Tracheophyta</taxon>
        <taxon>Spermatophyta</taxon>
        <taxon>Magnoliopsida</taxon>
        <taxon>eudicotyledons</taxon>
        <taxon>Gunneridae</taxon>
        <taxon>Pentapetalae</taxon>
        <taxon>rosids</taxon>
        <taxon>fabids</taxon>
        <taxon>Fabales</taxon>
        <taxon>Fabaceae</taxon>
        <taxon>Papilionoideae</taxon>
        <taxon>50 kb inversion clade</taxon>
        <taxon>dalbergioids sensu lato</taxon>
        <taxon>Dalbergieae</taxon>
        <taxon>Pterocarpus clade</taxon>
        <taxon>Stylosanthes</taxon>
    </lineage>
</organism>
<comment type="cofactor">
    <cofactor evidence="1">
        <name>heme</name>
        <dbReference type="ChEBI" id="CHEBI:30413"/>
    </cofactor>
</comment>
<comment type="caution">
    <text evidence="13">The sequence shown here is derived from an EMBL/GenBank/DDBJ whole genome shotgun (WGS) entry which is preliminary data.</text>
</comment>
<dbReference type="EMBL" id="JASCZI010030434">
    <property type="protein sequence ID" value="MED6122585.1"/>
    <property type="molecule type" value="Genomic_DNA"/>
</dbReference>
<dbReference type="InterPro" id="IPR052306">
    <property type="entry name" value="CYP450_71D"/>
</dbReference>
<sequence length="417" mass="48532">MAQEVMKTNDLKFCDRPEHVFSKIITYNDKSISFSAYGDYWRQVKKMCTMELLTTKRVQSFRTIREEEVSEMVKAISKNEGSIVNLGDMISSMTYGITSRAIFGTKKRNQNHEVYVSAIEESVQLAATTTIANLYPSIGVLQMLSRTKARFEELHRETDRIMQDIVDDHKHRKRDDDHYEEVDDFVDVLLKFQHGKDFEYELTDDHIKALIQDMFVGGGETSSVIVEWAMSELIKNLKVLERAQDEVRRVYVNKGYVDESELHQLTYLKCIIKETLRLHPFFPLLVPRENREACQVNGYEIPPKSKVIINAWAIARDPRFWIDDAESFKPERFLDSSIDYRGSHFEFLPFGAGRRMCPGIAFATPNMELPLAKLLYHFDWKLPNGIKNEELEMIESFGITIRRQNKLCLIPIIVHKP</sequence>
<keyword evidence="8 12" id="KW-0560">Oxidoreductase</keyword>
<dbReference type="PROSITE" id="PS00086">
    <property type="entry name" value="CYTOCHROME_P450"/>
    <property type="match status" value="1"/>
</dbReference>
<dbReference type="InterPro" id="IPR017972">
    <property type="entry name" value="Cyt_P450_CS"/>
</dbReference>
<dbReference type="Gene3D" id="1.10.630.10">
    <property type="entry name" value="Cytochrome P450"/>
    <property type="match status" value="1"/>
</dbReference>
<evidence type="ECO:0000256" key="8">
    <source>
        <dbReference type="ARBA" id="ARBA00023002"/>
    </source>
</evidence>
<proteinExistence type="inferred from homology"/>
<evidence type="ECO:0008006" key="15">
    <source>
        <dbReference type="Google" id="ProtNLM"/>
    </source>
</evidence>
<keyword evidence="4 12" id="KW-0349">Heme</keyword>
<keyword evidence="5" id="KW-0812">Transmembrane</keyword>
<dbReference type="PRINTS" id="PR00463">
    <property type="entry name" value="EP450I"/>
</dbReference>
<dbReference type="InterPro" id="IPR036396">
    <property type="entry name" value="Cyt_P450_sf"/>
</dbReference>
<dbReference type="SUPFAM" id="SSF48264">
    <property type="entry name" value="Cytochrome P450"/>
    <property type="match status" value="1"/>
</dbReference>
<dbReference type="Pfam" id="PF00067">
    <property type="entry name" value="p450"/>
    <property type="match status" value="1"/>
</dbReference>
<gene>
    <name evidence="13" type="ORF">PIB30_041123</name>
</gene>
<name>A0ABU6REX4_9FABA</name>
<evidence type="ECO:0000256" key="5">
    <source>
        <dbReference type="ARBA" id="ARBA00022692"/>
    </source>
</evidence>
<evidence type="ECO:0000256" key="2">
    <source>
        <dbReference type="ARBA" id="ARBA00004167"/>
    </source>
</evidence>
<evidence type="ECO:0000256" key="1">
    <source>
        <dbReference type="ARBA" id="ARBA00001971"/>
    </source>
</evidence>
<protein>
    <recommendedName>
        <fullName evidence="15">Cytochrome P450</fullName>
    </recommendedName>
</protein>
<dbReference type="InterPro" id="IPR002401">
    <property type="entry name" value="Cyt_P450_E_grp-I"/>
</dbReference>
<keyword evidence="6 12" id="KW-0479">Metal-binding</keyword>
<evidence type="ECO:0000256" key="10">
    <source>
        <dbReference type="ARBA" id="ARBA00023033"/>
    </source>
</evidence>
<comment type="similarity">
    <text evidence="3 12">Belongs to the cytochrome P450 family.</text>
</comment>
<evidence type="ECO:0000256" key="7">
    <source>
        <dbReference type="ARBA" id="ARBA00022989"/>
    </source>
</evidence>
<evidence type="ECO:0000256" key="9">
    <source>
        <dbReference type="ARBA" id="ARBA00023004"/>
    </source>
</evidence>